<evidence type="ECO:0000256" key="1">
    <source>
        <dbReference type="SAM" id="MobiDB-lite"/>
    </source>
</evidence>
<dbReference type="Gene3D" id="2.60.120.260">
    <property type="entry name" value="Galactose-binding domain-like"/>
    <property type="match status" value="1"/>
</dbReference>
<feature type="region of interest" description="Disordered" evidence="1">
    <location>
        <begin position="300"/>
        <end position="342"/>
    </location>
</feature>
<accession>D5UCR7</accession>
<gene>
    <name evidence="3" type="ordered locus">Cfla_3428</name>
</gene>
<evidence type="ECO:0000313" key="4">
    <source>
        <dbReference type="Proteomes" id="UP000000849"/>
    </source>
</evidence>
<dbReference type="SUPFAM" id="SSF51294">
    <property type="entry name" value="Hedgehog/intein (Hint) domain"/>
    <property type="match status" value="1"/>
</dbReference>
<proteinExistence type="predicted"/>
<dbReference type="SMART" id="SM00306">
    <property type="entry name" value="HintN"/>
    <property type="match status" value="1"/>
</dbReference>
<dbReference type="eggNOG" id="COG3209">
    <property type="taxonomic scope" value="Bacteria"/>
</dbReference>
<dbReference type="PANTHER" id="PTHR32305:SF15">
    <property type="entry name" value="PROTEIN RHSA-RELATED"/>
    <property type="match status" value="1"/>
</dbReference>
<dbReference type="HOGENOM" id="CLU_000577_0_0_11"/>
<evidence type="ECO:0000313" key="3">
    <source>
        <dbReference type="EMBL" id="ADG76302.1"/>
    </source>
</evidence>
<dbReference type="EMBL" id="CP001964">
    <property type="protein sequence ID" value="ADG76302.1"/>
    <property type="molecule type" value="Genomic_DNA"/>
</dbReference>
<dbReference type="RefSeq" id="WP_013118630.1">
    <property type="nucleotide sequence ID" value="NC_014151.1"/>
</dbReference>
<dbReference type="InterPro" id="IPR006530">
    <property type="entry name" value="YD"/>
</dbReference>
<feature type="domain" description="Hint" evidence="2">
    <location>
        <begin position="2344"/>
        <end position="2442"/>
    </location>
</feature>
<dbReference type="Gene3D" id="2.170.16.10">
    <property type="entry name" value="Hedgehog/Intein (Hint) domain"/>
    <property type="match status" value="1"/>
</dbReference>
<dbReference type="InterPro" id="IPR050708">
    <property type="entry name" value="T6SS_VgrG/RHS"/>
</dbReference>
<dbReference type="NCBIfam" id="TIGR03696">
    <property type="entry name" value="Rhs_assc_core"/>
    <property type="match status" value="1"/>
</dbReference>
<dbReference type="Gene3D" id="2.180.10.10">
    <property type="entry name" value="RHS repeat-associated core"/>
    <property type="match status" value="1"/>
</dbReference>
<dbReference type="CDD" id="cd00081">
    <property type="entry name" value="Hint"/>
    <property type="match status" value="1"/>
</dbReference>
<dbReference type="Pfam" id="PF07591">
    <property type="entry name" value="PT-HINT"/>
    <property type="match status" value="1"/>
</dbReference>
<dbReference type="NCBIfam" id="TIGR01643">
    <property type="entry name" value="YD_repeat_2x"/>
    <property type="match status" value="1"/>
</dbReference>
<dbReference type="PANTHER" id="PTHR32305">
    <property type="match status" value="1"/>
</dbReference>
<dbReference type="InterPro" id="IPR003587">
    <property type="entry name" value="Hint_dom_N"/>
</dbReference>
<feature type="compositionally biased region" description="Low complexity" evidence="1">
    <location>
        <begin position="308"/>
        <end position="329"/>
    </location>
</feature>
<reference evidence="3 4" key="1">
    <citation type="journal article" date="2010" name="Stand. Genomic Sci.">
        <title>Complete genome sequence of Cellulomonas flavigena type strain (134).</title>
        <authorList>
            <person name="Abt B."/>
            <person name="Foster B."/>
            <person name="Lapidus A."/>
            <person name="Clum A."/>
            <person name="Sun H."/>
            <person name="Pukall R."/>
            <person name="Lucas S."/>
            <person name="Glavina Del Rio T."/>
            <person name="Nolan M."/>
            <person name="Tice H."/>
            <person name="Cheng J.F."/>
            <person name="Pitluck S."/>
            <person name="Liolios K."/>
            <person name="Ivanova N."/>
            <person name="Mavromatis K."/>
            <person name="Ovchinnikova G."/>
            <person name="Pati A."/>
            <person name="Goodwin L."/>
            <person name="Chen A."/>
            <person name="Palaniappan K."/>
            <person name="Land M."/>
            <person name="Hauser L."/>
            <person name="Chang Y.J."/>
            <person name="Jeffries C.D."/>
            <person name="Rohde M."/>
            <person name="Goker M."/>
            <person name="Woyke T."/>
            <person name="Bristow J."/>
            <person name="Eisen J.A."/>
            <person name="Markowitz V."/>
            <person name="Hugenholtz P."/>
            <person name="Kyrpides N.C."/>
            <person name="Klenk H.P."/>
        </authorList>
    </citation>
    <scope>NUCLEOTIDE SEQUENCE [LARGE SCALE GENOMIC DNA]</scope>
    <source>
        <strain evidence="4">ATCC 482 / DSM 20109 / BCRC 11376 / JCM 18109 / NBRC 3775 / NCIMB 8073 / NRS 134</strain>
    </source>
</reference>
<dbReference type="KEGG" id="cfl:Cfla_3428"/>
<keyword evidence="4" id="KW-1185">Reference proteome</keyword>
<protein>
    <submittedName>
        <fullName evidence="3">YD repeat protein</fullName>
    </submittedName>
</protein>
<sequence length="2585" mass="273038">MPGLLPSFGVPESWRRRVPLTALVVAATLLGTGLAPAQGAPAPPVEPEAPEATAPVDGETLTAPDAVSAATIARLEGVPVEVLGERTADGSVFAMPDGTWAAGRSSGPVWVRTGGDGTAEDDWAAVDPTLEAADDGTLRPVAHPADVVVSGAVTEPDGLVDVVTLTTEDGTTSTITWDGPLPAPRVEGARVVYEDVRPSTDMVVDVTAAGVEQFFVLHEAPAEPEELALPVTIDVDGGEAVQLEDGSLEVRGPEGEVAVRGPQPMMWDATADADRVHPVTEPWQPLDVDVRRTPPAWLVDDEAKDAPAKAPKNAPAGKGPKAAAPAADLPHLDGDAPEAPQQPVMADQVEVEREVEVADGQVRIDLQPQAEFLTDPATVYPVVVDPELALNGGFDTYVQSNSSANLSTSTELLMGTWNGGSTVARSFVNFSIPPVHGKKVLDAHFVIYEHHAYSCQARNWQVWDTTPASDGTRWSAQPAWMGHYSTSSETRGYSSACPDGDVRANISALVQRWADAPSVSTVGVGLKAENEADSYGWKRFYSAESGAGPWVWVSYNSVPNVPTNLNVSPRSATAYNGVYWTNTLTPRLSATVSDPDGENLDSNFYLFRGAGAHVWGWGNGRASGFVTSGTQAVKDVPAGTLVDQETYFFMVAGSDWKHEGSPSARFTFGVDTVAPTAPVVTSSDYPDDNKWRRAPGDEGTFTITPSQADGSIVEYRWALDKAPDPNQKVAAVGGTTQSLKVKPTTAGRHVLQVQAVDRAGNVSPVRKYAFNVGLAGIVAPDEGTRVVRRVPIRVQAADGYRYVRYEWRRGPDSTDTYAVPLGDLTTSTGRAWTSTWQALPTGNAYTTWDAGTTLGHEGGPVQVRAQVSKSADGSSPQATQWVTLTVDPDADGAASAEVGPGSVNLLTGDHTLSVTDVDEFGISVVRTASSRETRAGIQLHGDRLPEAIREGNVATDIAQHSAAVTIDTQRFHAGTSSFKVTSKGAADSYASIYGDTGPIANNKLGLQAGRTYRISAWVYVPAATGLKPDSARGLGINVFWRVGTGAYSEPAGTAARTPMPTKTDRWQRVTTDVTIPAGATEAFARFYNGFAATNKPVYFDNVSIRETWSPFGKEWSLGTVDEWAGTAYTHVSRPYDEVAAVHLTGGGQIWFTSGDGQKWFPEPGAESLTLKPEGNGWRLTELDGTYSLFTRPGSSGDYFLKETSSTVADTEAQYVYETSTTGPGRLVRIIAPREPGVTGCTAATPAAGCKVLELEYATSTTAVGSSAGDYAGQVKAVHLWSADPGVASTRTTVARYAYDVSGRLEHVNDPRLARPLVTRYEYDSSGRVTIVKPAGEGEEPYRFTYGQGGAQKTGAGDWIDAGARLLKVTRASLVQGTTSTRGPDNTTTVVYNVPLTRGAGGPYDMNAAAIDTWAQQDGPTDGTAVFPPQVVPSVTTATATQPGKDGYGSATVHYLNASGLEVNTASPNAADGPVEGLVDTTEYDGKGRVVRTLDATNRLLALGKLPESAELGEWGITGTPAAIAQMLDTRTFYTADDLAVHATRGPAQRLAVGNDPDQQVTGHAAVRYAHDEGRPATVVASKLPTRERSGTIALGADVVTADFLDSTLTTYGYSPVDPAVAPTHPSSGWIHKQPTSVTVDAEGPEPLRATTVYDDRGRPIRSSKPGSTGADAGTTLSILYTAGTNAADAACGNRPEWAGQPCVTRYAGAVTGHDASRMPGQLSEKRVTEYNRFGTATLTTETANGQTRQTRTTVDAADRVTAVEISGSAGAGAAIARTTTTYDPLTGDVTRNASVDAAGNVVAAVRKEYDAFGRLVRYTDAHGGWTATEYDRYGQPVKVTDSIGTTRTYEYDRTVDPRGYVTLMTDSVAGEVRPVWGPDGQLKHQFLPGGVAMSVRYDAARVPVARTYTDSQGVVIWHDSVVENHRGQWVEHTSWTGTRTYEYDRYARLVGVNEAQFAGAECTTRRYGYDQRSNRVSFATATGGWREPCPGADIPATTTSTYDSASRLVSTSGGNGDAWRYDAFGRTTAMPTADGSGVASTSYFVNDLVASQEVPGVQKAVWTLDPLQRFSTQETFASVSGAWASSATQVIHYDGDGDEPGWVVEDATQPDKVTRWVEGADGQVAVQTGRTGEQVLQLVDLHGDVVGTVPIHDGAPLPSWQELSYVSYDEFGNPQPLSGGASSNAPPRYGWLGAAQRSADTPTGVVLMGVRLYHPGIGRFLQVDPVAGGSANAYDYCNADPVNCTDLGGTIAWGKVLGAVATIGEIASFIPGPIGAAAAGISAVAYAASGNKGKALEMGITAAAQLVGAGIGVRAAFKATSISAKVTQRAQAAASRVRSALKRGCSFVAGTLVRMADGSLRPIEDLQVGDLILAGNPETGETSPEPVITPLVSTGDKRLIALRFDGDVQAVVATDNHPYWVQDQGWVAAGDLLVGDTTVASDGSERVLVQIGDLGVFANQTVHNLHVAGQHTYYVTADEQQADQLVHNAGPAACDIAEGALRKHVKGTNEHRVASAADRRGKSVFFGLASARTIVAMAVRRGTPIGKSGRKIWRAPVVVGVTAGGRMTRTVIVQSSKRGWHGFPY</sequence>
<dbReference type="InterPro" id="IPR022385">
    <property type="entry name" value="Rhs_assc_core"/>
</dbReference>
<dbReference type="STRING" id="446466.Cfla_3428"/>
<evidence type="ECO:0000259" key="2">
    <source>
        <dbReference type="SMART" id="SM00306"/>
    </source>
</evidence>
<name>D5UCR7_CELFN</name>
<dbReference type="Proteomes" id="UP000000849">
    <property type="component" value="Chromosome"/>
</dbReference>
<dbReference type="NCBIfam" id="NF033679">
    <property type="entry name" value="DNRLRE_dom"/>
    <property type="match status" value="1"/>
</dbReference>
<dbReference type="InterPro" id="IPR036844">
    <property type="entry name" value="Hint_dom_sf"/>
</dbReference>
<organism evidence="3 4">
    <name type="scientific">Cellulomonas flavigena (strain ATCC 482 / DSM 20109 / BCRC 11376 / JCM 18109 / NBRC 3775 / NCIMB 8073 / NRS 134)</name>
    <dbReference type="NCBI Taxonomy" id="446466"/>
    <lineage>
        <taxon>Bacteria</taxon>
        <taxon>Bacillati</taxon>
        <taxon>Actinomycetota</taxon>
        <taxon>Actinomycetes</taxon>
        <taxon>Micrococcales</taxon>
        <taxon>Cellulomonadaceae</taxon>
        <taxon>Cellulomonas</taxon>
    </lineage>
</organism>